<keyword evidence="5 7" id="KW-1133">Transmembrane helix</keyword>
<dbReference type="InterPro" id="IPR003593">
    <property type="entry name" value="AAA+_ATPase"/>
</dbReference>
<organism evidence="10 11">
    <name type="scientific">Halomonas korlensis</name>
    <dbReference type="NCBI Taxonomy" id="463301"/>
    <lineage>
        <taxon>Bacteria</taxon>
        <taxon>Pseudomonadati</taxon>
        <taxon>Pseudomonadota</taxon>
        <taxon>Gammaproteobacteria</taxon>
        <taxon>Oceanospirillales</taxon>
        <taxon>Halomonadaceae</taxon>
        <taxon>Halomonas</taxon>
    </lineage>
</organism>
<dbReference type="FunFam" id="3.40.50.300:FF:000218">
    <property type="entry name" value="Multidrug ABC transporter ATP-binding protein"/>
    <property type="match status" value="1"/>
</dbReference>
<feature type="domain" description="ABC transporter" evidence="8">
    <location>
        <begin position="370"/>
        <end position="625"/>
    </location>
</feature>
<evidence type="ECO:0000256" key="3">
    <source>
        <dbReference type="ARBA" id="ARBA00022741"/>
    </source>
</evidence>
<feature type="transmembrane region" description="Helical" evidence="7">
    <location>
        <begin position="44"/>
        <end position="68"/>
    </location>
</feature>
<evidence type="ECO:0000256" key="2">
    <source>
        <dbReference type="ARBA" id="ARBA00022692"/>
    </source>
</evidence>
<dbReference type="GO" id="GO:0005524">
    <property type="term" value="F:ATP binding"/>
    <property type="evidence" value="ECO:0007669"/>
    <property type="project" value="UniProtKB-KW"/>
</dbReference>
<dbReference type="SUPFAM" id="SSF90123">
    <property type="entry name" value="ABC transporter transmembrane region"/>
    <property type="match status" value="1"/>
</dbReference>
<dbReference type="PROSITE" id="PS50893">
    <property type="entry name" value="ABC_TRANSPORTER_2"/>
    <property type="match status" value="1"/>
</dbReference>
<feature type="transmembrane region" description="Helical" evidence="7">
    <location>
        <begin position="192"/>
        <end position="212"/>
    </location>
</feature>
<dbReference type="Pfam" id="PF00005">
    <property type="entry name" value="ABC_tran"/>
    <property type="match status" value="1"/>
</dbReference>
<keyword evidence="3" id="KW-0547">Nucleotide-binding</keyword>
<reference evidence="11" key="1">
    <citation type="submission" date="2016-10" db="EMBL/GenBank/DDBJ databases">
        <authorList>
            <person name="Varghese N."/>
            <person name="Submissions S."/>
        </authorList>
    </citation>
    <scope>NUCLEOTIDE SEQUENCE [LARGE SCALE GENOMIC DNA]</scope>
    <source>
        <strain evidence="11">CGMCC 1.6981</strain>
    </source>
</reference>
<dbReference type="InterPro" id="IPR011527">
    <property type="entry name" value="ABC1_TM_dom"/>
</dbReference>
<evidence type="ECO:0000259" key="9">
    <source>
        <dbReference type="PROSITE" id="PS50929"/>
    </source>
</evidence>
<sequence>MKADNMADRLFRAFETLVDPYPLGEPGTPPRGLLPFILHFSRPVLPLLIAMSLFTAMVSAAEVLFFHYMGELVDWLSRAEREGFVDEYGWRLAGMAALVVIGLPLLTLLQSLVTHQSIFGNYPMIGRWLAHRHMLGQSLAFYQDEFAGRVSQKVMQTALAIRETVMKLMDLMVYVIVYFAGAMLLMGQAEPWLMLPLVVWLAGYAAIMGYFVPRLRAVSMAQADARAMMTGRIVDSYSNIQTIKLFADTRREQAYARDAMEIFMTTVHRQMRLATKLTVSLTLLNALLLAAVAGMAIGAWYLEAVSLGIIAVAIALVMRIRFMSNWILWEVASLFENIGTVQDGINTIARTPAVQDSPDAGKLRVTRGEIRFEALRFHYADHDNRGGHDDEADHDGEVEHVFDGLSLTIAPGEKVGLIGRSGAGKSTLANLLLRFFDLQGGRILIDGQDIAGVTQESLRRHIGMVTQDTSLLHRSVRDNIRYGSPDASEEAIREAVRRAHADTFIESLVDLEGRRGLDAHVGERGVKLSGGQRQRIAIARVLLKNAPILVLDEATSALDSEVEAAIQEQLYTLMEGKTVIAIAHRLSTIAMLDRLVVIDAGRIVESGTHRELLSRNGLYAALWRRQSGGFLGQDIESEREVRAEP</sequence>
<dbReference type="InterPro" id="IPR039421">
    <property type="entry name" value="Type_1_exporter"/>
</dbReference>
<dbReference type="SUPFAM" id="SSF52540">
    <property type="entry name" value="P-loop containing nucleoside triphosphate hydrolases"/>
    <property type="match status" value="1"/>
</dbReference>
<evidence type="ECO:0000256" key="4">
    <source>
        <dbReference type="ARBA" id="ARBA00022840"/>
    </source>
</evidence>
<dbReference type="Gene3D" id="3.40.50.300">
    <property type="entry name" value="P-loop containing nucleotide triphosphate hydrolases"/>
    <property type="match status" value="1"/>
</dbReference>
<dbReference type="SMART" id="SM00382">
    <property type="entry name" value="AAA"/>
    <property type="match status" value="1"/>
</dbReference>
<proteinExistence type="predicted"/>
<dbReference type="InterPro" id="IPR017871">
    <property type="entry name" value="ABC_transporter-like_CS"/>
</dbReference>
<dbReference type="Proteomes" id="UP000198693">
    <property type="component" value="Unassembled WGS sequence"/>
</dbReference>
<dbReference type="Pfam" id="PF00664">
    <property type="entry name" value="ABC_membrane"/>
    <property type="match status" value="1"/>
</dbReference>
<keyword evidence="4 10" id="KW-0067">ATP-binding</keyword>
<keyword evidence="6 7" id="KW-0472">Membrane</keyword>
<dbReference type="EMBL" id="FPBP01000007">
    <property type="protein sequence ID" value="SFU71952.1"/>
    <property type="molecule type" value="Genomic_DNA"/>
</dbReference>
<dbReference type="InterPro" id="IPR003439">
    <property type="entry name" value="ABC_transporter-like_ATP-bd"/>
</dbReference>
<dbReference type="Gene3D" id="1.20.1560.10">
    <property type="entry name" value="ABC transporter type 1, transmembrane domain"/>
    <property type="match status" value="1"/>
</dbReference>
<evidence type="ECO:0000259" key="8">
    <source>
        <dbReference type="PROSITE" id="PS50893"/>
    </source>
</evidence>
<comment type="subcellular location">
    <subcellularLocation>
        <location evidence="1">Cell membrane</location>
        <topology evidence="1">Multi-pass membrane protein</topology>
    </subcellularLocation>
</comment>
<feature type="transmembrane region" description="Helical" evidence="7">
    <location>
        <begin position="273"/>
        <end position="293"/>
    </location>
</feature>
<accession>A0A1I7IGB4</accession>
<dbReference type="GO" id="GO:0016887">
    <property type="term" value="F:ATP hydrolysis activity"/>
    <property type="evidence" value="ECO:0007669"/>
    <property type="project" value="InterPro"/>
</dbReference>
<dbReference type="STRING" id="463301.SAMN04487955_1078"/>
<dbReference type="PANTHER" id="PTHR43394">
    <property type="entry name" value="ATP-DEPENDENT PERMEASE MDL1, MITOCHONDRIAL"/>
    <property type="match status" value="1"/>
</dbReference>
<dbReference type="RefSeq" id="WP_281246495.1">
    <property type="nucleotide sequence ID" value="NZ_FPBP01000007.1"/>
</dbReference>
<gene>
    <name evidence="10" type="ORF">SAMN04487955_1078</name>
</gene>
<evidence type="ECO:0000256" key="6">
    <source>
        <dbReference type="ARBA" id="ARBA00023136"/>
    </source>
</evidence>
<evidence type="ECO:0000313" key="11">
    <source>
        <dbReference type="Proteomes" id="UP000198693"/>
    </source>
</evidence>
<keyword evidence="11" id="KW-1185">Reference proteome</keyword>
<dbReference type="PROSITE" id="PS50929">
    <property type="entry name" value="ABC_TM1F"/>
    <property type="match status" value="1"/>
</dbReference>
<dbReference type="InterPro" id="IPR027417">
    <property type="entry name" value="P-loop_NTPase"/>
</dbReference>
<feature type="domain" description="ABC transmembrane type-1" evidence="9">
    <location>
        <begin position="49"/>
        <end position="336"/>
    </location>
</feature>
<feature type="transmembrane region" description="Helical" evidence="7">
    <location>
        <begin position="168"/>
        <end position="186"/>
    </location>
</feature>
<dbReference type="InterPro" id="IPR036640">
    <property type="entry name" value="ABC1_TM_sf"/>
</dbReference>
<evidence type="ECO:0000256" key="5">
    <source>
        <dbReference type="ARBA" id="ARBA00022989"/>
    </source>
</evidence>
<feature type="transmembrane region" description="Helical" evidence="7">
    <location>
        <begin position="88"/>
        <end position="109"/>
    </location>
</feature>
<protein>
    <submittedName>
        <fullName evidence="10">ATP-binding cassette, subfamily B, multidrug efflux pump</fullName>
    </submittedName>
</protein>
<dbReference type="FunFam" id="1.20.1560.10:FF:000070">
    <property type="entry name" value="Multidrug ABC transporter ATP-binding protein"/>
    <property type="match status" value="1"/>
</dbReference>
<evidence type="ECO:0000256" key="7">
    <source>
        <dbReference type="SAM" id="Phobius"/>
    </source>
</evidence>
<dbReference type="GO" id="GO:0015421">
    <property type="term" value="F:ABC-type oligopeptide transporter activity"/>
    <property type="evidence" value="ECO:0007669"/>
    <property type="project" value="TreeGrafter"/>
</dbReference>
<dbReference type="PANTHER" id="PTHR43394:SF1">
    <property type="entry name" value="ATP-BINDING CASSETTE SUB-FAMILY B MEMBER 10, MITOCHONDRIAL"/>
    <property type="match status" value="1"/>
</dbReference>
<dbReference type="GO" id="GO:0005886">
    <property type="term" value="C:plasma membrane"/>
    <property type="evidence" value="ECO:0007669"/>
    <property type="project" value="UniProtKB-SubCell"/>
</dbReference>
<name>A0A1I7IGB4_9GAMM</name>
<evidence type="ECO:0000256" key="1">
    <source>
        <dbReference type="ARBA" id="ARBA00004651"/>
    </source>
</evidence>
<dbReference type="AlphaFoldDB" id="A0A1I7IGB4"/>
<evidence type="ECO:0000313" key="10">
    <source>
        <dbReference type="EMBL" id="SFU71952.1"/>
    </source>
</evidence>
<dbReference type="PROSITE" id="PS00211">
    <property type="entry name" value="ABC_TRANSPORTER_1"/>
    <property type="match status" value="1"/>
</dbReference>
<keyword evidence="2 7" id="KW-0812">Transmembrane</keyword>